<comment type="function">
    <text evidence="9">Involved in targeting and insertion of nascent membrane proteins into the cytoplasmic membrane. Binds to the hydrophobic signal sequence of the ribosome-nascent chain (RNC) as it emerges from the ribosomes. The SRP-RNC complex is then targeted to the cytoplasmic membrane where it interacts with the SRP receptor FtsY.</text>
</comment>
<evidence type="ECO:0000256" key="10">
    <source>
        <dbReference type="SAM" id="MobiDB-lite"/>
    </source>
</evidence>
<dbReference type="InterPro" id="IPR042101">
    <property type="entry name" value="SRP54_N_sf"/>
</dbReference>
<dbReference type="Proteomes" id="UP000239759">
    <property type="component" value="Unassembled WGS sequence"/>
</dbReference>
<comment type="subunit">
    <text evidence="9">Part of the signal recognition particle protein translocation system, which is composed of SRP and FtsY.</text>
</comment>
<keyword evidence="4 9" id="KW-0694">RNA-binding</keyword>
<dbReference type="GO" id="GO:0003924">
    <property type="term" value="F:GTPase activity"/>
    <property type="evidence" value="ECO:0007669"/>
    <property type="project" value="UniProtKB-UniRule"/>
</dbReference>
<feature type="binding site" evidence="9">
    <location>
        <begin position="108"/>
        <end position="115"/>
    </location>
    <ligand>
        <name>GTP</name>
        <dbReference type="ChEBI" id="CHEBI:37565"/>
    </ligand>
</feature>
<dbReference type="FunFam" id="3.40.50.300:FF:000022">
    <property type="entry name" value="Signal recognition particle 54 kDa subunit"/>
    <property type="match status" value="1"/>
</dbReference>
<keyword evidence="9" id="KW-0963">Cytoplasm</keyword>
<comment type="subcellular location">
    <subcellularLocation>
        <location evidence="9">Cytoplasm</location>
    </subcellularLocation>
    <text evidence="9">The SRP-RNC complex is targeted to the cytoplasmic membrane.</text>
</comment>
<dbReference type="SUPFAM" id="SSF52540">
    <property type="entry name" value="P-loop containing nucleoside triphosphate hydrolases"/>
    <property type="match status" value="1"/>
</dbReference>
<evidence type="ECO:0000313" key="15">
    <source>
        <dbReference type="Proteomes" id="UP000239759"/>
    </source>
</evidence>
<reference evidence="14 15" key="1">
    <citation type="submission" date="2018-02" db="EMBL/GenBank/DDBJ databases">
        <title>Comparative analysis of genomes of three Brevibacillus laterosporus strains producers of potent antimicrobials isolated from silage.</title>
        <authorList>
            <person name="Kojic M."/>
            <person name="Miljkovic M."/>
            <person name="Studholme D."/>
            <person name="Filipic B."/>
        </authorList>
    </citation>
    <scope>NUCLEOTIDE SEQUENCE [LARGE SCALE GENOMIC DNA]</scope>
    <source>
        <strain evidence="14 15">BGSP11</strain>
    </source>
</reference>
<evidence type="ECO:0000256" key="7">
    <source>
        <dbReference type="ARBA" id="ARBA00023274"/>
    </source>
</evidence>
<dbReference type="GO" id="GO:0008312">
    <property type="term" value="F:7S RNA binding"/>
    <property type="evidence" value="ECO:0007669"/>
    <property type="project" value="InterPro"/>
</dbReference>
<keyword evidence="5 9" id="KW-0342">GTP-binding</keyword>
<comment type="domain">
    <text evidence="9">Composed of three domains: the N-terminal N domain, which is responsible for interactions with the ribosome, the central G domain, which binds GTP, and the C-terminal M domain, which binds the RNA and the signal sequence of the RNC.</text>
</comment>
<dbReference type="AlphaFoldDB" id="A0AAP8QEL7"/>
<sequence length="480" mass="53204">MAFESLASRLQGAFDKLRGRGKIDETIVNEAMREVRLALLEADVNFKVVKQFVARIKERAVGQDVLKSLTPGQMVIKVVNEELTELMGGNVSKLAVSNRPPTVIMMVGLQGAGKTTTTGKLAKLLQKQNRKPMLVACDIYRPAAIKQLQVLGEQLSTPVFSMGDQVSPVEIATKAIEHAKENHYDYVILDTAGRLHIDETLMEELQQVREVAKPDEILLVVDAMTGQDAVNVAESFNNQLELTGVILTKLDGDTRGGAALSVKAVTGKPIKFAAMGEKLDALEPFHPDRMASRILGMGDVLSLIEKAQENVDVDKAKEMERQMRQGEFTFDMFLDSMQQMRQLGPLEDLLGMLPGMNKMKGMKDLKVDEKQIARTEAIVKSMTKEERANPDVMNANRRKRIAAGSGTTIQEVNRFIKQFEDMKKMMKQFTGMTDKMKKKSKKKGGFLPFKGNSPIDPFGGMGGDTDDKKGGFNFPFNPFK</sequence>
<keyword evidence="7 9" id="KW-0687">Ribonucleoprotein</keyword>
<evidence type="ECO:0000256" key="6">
    <source>
        <dbReference type="ARBA" id="ARBA00023135"/>
    </source>
</evidence>
<dbReference type="PANTHER" id="PTHR11564">
    <property type="entry name" value="SIGNAL RECOGNITION PARTICLE 54K PROTEIN SRP54"/>
    <property type="match status" value="1"/>
</dbReference>
<dbReference type="SMART" id="SM00962">
    <property type="entry name" value="SRP54"/>
    <property type="match status" value="1"/>
</dbReference>
<evidence type="ECO:0000256" key="4">
    <source>
        <dbReference type="ARBA" id="ARBA00022884"/>
    </source>
</evidence>
<dbReference type="InterPro" id="IPR022941">
    <property type="entry name" value="SRP54"/>
</dbReference>
<dbReference type="Gene3D" id="1.20.120.140">
    <property type="entry name" value="Signal recognition particle SRP54, nucleotide-binding domain"/>
    <property type="match status" value="1"/>
</dbReference>
<comment type="caution">
    <text evidence="14">The sequence shown here is derived from an EMBL/GenBank/DDBJ whole genome shotgun (WGS) entry which is preliminary data.</text>
</comment>
<evidence type="ECO:0000256" key="3">
    <source>
        <dbReference type="ARBA" id="ARBA00022801"/>
    </source>
</evidence>
<dbReference type="SMART" id="SM00382">
    <property type="entry name" value="AAA"/>
    <property type="match status" value="1"/>
</dbReference>
<evidence type="ECO:0000259" key="13">
    <source>
        <dbReference type="SMART" id="SM00963"/>
    </source>
</evidence>
<dbReference type="Gene3D" id="3.40.50.300">
    <property type="entry name" value="P-loop containing nucleotide triphosphate hydrolases"/>
    <property type="match status" value="1"/>
</dbReference>
<proteinExistence type="inferred from homology"/>
<feature type="domain" description="SRP54-type proteins GTP-binding" evidence="12">
    <location>
        <begin position="101"/>
        <end position="296"/>
    </location>
</feature>
<keyword evidence="6 9" id="KW-0733">Signal recognition particle</keyword>
<dbReference type="InterPro" id="IPR013822">
    <property type="entry name" value="Signal_recog_particl_SRP54_hlx"/>
</dbReference>
<dbReference type="SMART" id="SM00963">
    <property type="entry name" value="SRP54_N"/>
    <property type="match status" value="1"/>
</dbReference>
<dbReference type="NCBIfam" id="TIGR00959">
    <property type="entry name" value="ffh"/>
    <property type="match status" value="1"/>
</dbReference>
<dbReference type="InterPro" id="IPR004125">
    <property type="entry name" value="Signal_recog_particle_SRP54_M"/>
</dbReference>
<dbReference type="RefSeq" id="WP_018670792.1">
    <property type="nucleotide sequence ID" value="NZ_JARMGA010000024.1"/>
</dbReference>
<dbReference type="InterPro" id="IPR003593">
    <property type="entry name" value="AAA+_ATPase"/>
</dbReference>
<dbReference type="Gene3D" id="1.10.260.30">
    <property type="entry name" value="Signal recognition particle, SRP54 subunit, M-domain"/>
    <property type="match status" value="1"/>
</dbReference>
<dbReference type="GO" id="GO:0006614">
    <property type="term" value="P:SRP-dependent cotranslational protein targeting to membrane"/>
    <property type="evidence" value="ECO:0007669"/>
    <property type="project" value="InterPro"/>
</dbReference>
<dbReference type="InterPro" id="IPR027417">
    <property type="entry name" value="P-loop_NTPase"/>
</dbReference>
<dbReference type="InterPro" id="IPR000897">
    <property type="entry name" value="SRP54_GTPase_dom"/>
</dbReference>
<comment type="similarity">
    <text evidence="1 9">Belongs to the GTP-binding SRP family. SRP54 subfamily.</text>
</comment>
<dbReference type="Pfam" id="PF02978">
    <property type="entry name" value="SRP_SPB"/>
    <property type="match status" value="1"/>
</dbReference>
<evidence type="ECO:0000313" key="14">
    <source>
        <dbReference type="EMBL" id="PPB08555.1"/>
    </source>
</evidence>
<evidence type="ECO:0000256" key="9">
    <source>
        <dbReference type="HAMAP-Rule" id="MF_00306"/>
    </source>
</evidence>
<name>A0AAP8QEL7_BRELA</name>
<feature type="domain" description="AAA+ ATPase" evidence="11">
    <location>
        <begin position="100"/>
        <end position="247"/>
    </location>
</feature>
<dbReference type="HAMAP" id="MF_00306">
    <property type="entry name" value="SRP54"/>
    <property type="match status" value="1"/>
</dbReference>
<dbReference type="InterPro" id="IPR036891">
    <property type="entry name" value="Signal_recog_part_SRP54_M_sf"/>
</dbReference>
<accession>A0AAP8QEL7</accession>
<protein>
    <recommendedName>
        <fullName evidence="9">Signal recognition particle protein</fullName>
        <ecNumber evidence="9">3.6.5.4</ecNumber>
    </recommendedName>
    <alternativeName>
        <fullName evidence="9">Fifty-four homolog</fullName>
    </alternativeName>
</protein>
<organism evidence="14 15">
    <name type="scientific">Brevibacillus laterosporus</name>
    <name type="common">Bacillus laterosporus</name>
    <dbReference type="NCBI Taxonomy" id="1465"/>
    <lineage>
        <taxon>Bacteria</taxon>
        <taxon>Bacillati</taxon>
        <taxon>Bacillota</taxon>
        <taxon>Bacilli</taxon>
        <taxon>Bacillales</taxon>
        <taxon>Paenibacillaceae</taxon>
        <taxon>Brevibacillus</taxon>
    </lineage>
</organism>
<dbReference type="Pfam" id="PF02881">
    <property type="entry name" value="SRP54_N"/>
    <property type="match status" value="1"/>
</dbReference>
<keyword evidence="2 9" id="KW-0547">Nucleotide-binding</keyword>
<gene>
    <name evidence="9" type="primary">ffh</name>
    <name evidence="14" type="ORF">C4A77_06970</name>
</gene>
<feature type="domain" description="Signal recognition particle SRP54 helical bundle" evidence="13">
    <location>
        <begin position="2"/>
        <end position="87"/>
    </location>
</feature>
<feature type="region of interest" description="Disordered" evidence="10">
    <location>
        <begin position="432"/>
        <end position="480"/>
    </location>
</feature>
<evidence type="ECO:0000256" key="8">
    <source>
        <dbReference type="ARBA" id="ARBA00048027"/>
    </source>
</evidence>
<dbReference type="Pfam" id="PF00448">
    <property type="entry name" value="SRP54"/>
    <property type="match status" value="1"/>
</dbReference>
<dbReference type="SUPFAM" id="SSF47446">
    <property type="entry name" value="Signal peptide-binding domain"/>
    <property type="match status" value="1"/>
</dbReference>
<feature type="binding site" evidence="9">
    <location>
        <begin position="248"/>
        <end position="251"/>
    </location>
    <ligand>
        <name>GTP</name>
        <dbReference type="ChEBI" id="CHEBI:37565"/>
    </ligand>
</feature>
<evidence type="ECO:0000256" key="2">
    <source>
        <dbReference type="ARBA" id="ARBA00022741"/>
    </source>
</evidence>
<dbReference type="PANTHER" id="PTHR11564:SF5">
    <property type="entry name" value="SIGNAL RECOGNITION PARTICLE SUBUNIT SRP54"/>
    <property type="match status" value="1"/>
</dbReference>
<dbReference type="InterPro" id="IPR004780">
    <property type="entry name" value="SRP"/>
</dbReference>
<evidence type="ECO:0000259" key="12">
    <source>
        <dbReference type="SMART" id="SM00962"/>
    </source>
</evidence>
<dbReference type="GO" id="GO:0048500">
    <property type="term" value="C:signal recognition particle"/>
    <property type="evidence" value="ECO:0007669"/>
    <property type="project" value="UniProtKB-UniRule"/>
</dbReference>
<keyword evidence="3 9" id="KW-0378">Hydrolase</keyword>
<dbReference type="EMBL" id="PRKQ01000006">
    <property type="protein sequence ID" value="PPB08555.1"/>
    <property type="molecule type" value="Genomic_DNA"/>
</dbReference>
<dbReference type="GO" id="GO:0005525">
    <property type="term" value="F:GTP binding"/>
    <property type="evidence" value="ECO:0007669"/>
    <property type="project" value="UniProtKB-UniRule"/>
</dbReference>
<evidence type="ECO:0000256" key="1">
    <source>
        <dbReference type="ARBA" id="ARBA00005450"/>
    </source>
</evidence>
<dbReference type="EC" id="3.6.5.4" evidence="9"/>
<evidence type="ECO:0000256" key="5">
    <source>
        <dbReference type="ARBA" id="ARBA00023134"/>
    </source>
</evidence>
<dbReference type="GeneID" id="61077069"/>
<feature type="binding site" evidence="9">
    <location>
        <begin position="190"/>
        <end position="194"/>
    </location>
    <ligand>
        <name>GTP</name>
        <dbReference type="ChEBI" id="CHEBI:37565"/>
    </ligand>
</feature>
<evidence type="ECO:0000259" key="11">
    <source>
        <dbReference type="SMART" id="SM00382"/>
    </source>
</evidence>
<dbReference type="CDD" id="cd18539">
    <property type="entry name" value="SRP_G"/>
    <property type="match status" value="1"/>
</dbReference>
<comment type="catalytic activity">
    <reaction evidence="8 9">
        <text>GTP + H2O = GDP + phosphate + H(+)</text>
        <dbReference type="Rhea" id="RHEA:19669"/>
        <dbReference type="ChEBI" id="CHEBI:15377"/>
        <dbReference type="ChEBI" id="CHEBI:15378"/>
        <dbReference type="ChEBI" id="CHEBI:37565"/>
        <dbReference type="ChEBI" id="CHEBI:43474"/>
        <dbReference type="ChEBI" id="CHEBI:58189"/>
        <dbReference type="EC" id="3.6.5.4"/>
    </reaction>
</comment>